<dbReference type="AlphaFoldDB" id="A0A074MH19"/>
<sequence>MSWLSIFAVIFLILWLRERHLGKQIEQENEELRRRLGEGGAPSRSPVQHDDALDNRELEELRERIQVLERIATDNNSSEAVRARAIAAEIESLRGDIATRAAREDRPDRNTEDMDR</sequence>
<protein>
    <submittedName>
        <fullName evidence="2">Uncharacterized protein</fullName>
    </submittedName>
</protein>
<comment type="caution">
    <text evidence="2">The sequence shown here is derived from an EMBL/GenBank/DDBJ whole genome shotgun (WGS) entry which is preliminary data.</text>
</comment>
<feature type="compositionally biased region" description="Basic and acidic residues" evidence="1">
    <location>
        <begin position="101"/>
        <end position="116"/>
    </location>
</feature>
<dbReference type="KEGG" id="elq:Ga0102493_111892"/>
<organism evidence="2 3">
    <name type="scientific">Erythrobacter litoralis</name>
    <dbReference type="NCBI Taxonomy" id="39960"/>
    <lineage>
        <taxon>Bacteria</taxon>
        <taxon>Pseudomonadati</taxon>
        <taxon>Pseudomonadota</taxon>
        <taxon>Alphaproteobacteria</taxon>
        <taxon>Sphingomonadales</taxon>
        <taxon>Erythrobacteraceae</taxon>
        <taxon>Erythrobacter/Porphyrobacter group</taxon>
        <taxon>Erythrobacter</taxon>
    </lineage>
</organism>
<reference evidence="2 3" key="1">
    <citation type="submission" date="2014-04" db="EMBL/GenBank/DDBJ databases">
        <title>A comprehensive comparison of genomes of Erythrobacter spp. Strains.</title>
        <authorList>
            <person name="Zheng Q."/>
        </authorList>
    </citation>
    <scope>NUCLEOTIDE SEQUENCE [LARGE SCALE GENOMIC DNA]</scope>
    <source>
        <strain evidence="2 3">DSM 8509</strain>
    </source>
</reference>
<feature type="region of interest" description="Disordered" evidence="1">
    <location>
        <begin position="32"/>
        <end position="55"/>
    </location>
</feature>
<keyword evidence="3" id="KW-1185">Reference proteome</keyword>
<dbReference type="RefSeq" id="WP_051698023.1">
    <property type="nucleotide sequence ID" value="NZ_CP017057.1"/>
</dbReference>
<dbReference type="EMBL" id="JMIX01000008">
    <property type="protein sequence ID" value="KEO92789.1"/>
    <property type="molecule type" value="Genomic_DNA"/>
</dbReference>
<dbReference type="Proteomes" id="UP000027866">
    <property type="component" value="Unassembled WGS sequence"/>
</dbReference>
<proteinExistence type="predicted"/>
<evidence type="ECO:0000313" key="2">
    <source>
        <dbReference type="EMBL" id="KEO92789.1"/>
    </source>
</evidence>
<accession>A0A074MH19</accession>
<gene>
    <name evidence="2" type="ORF">EH32_13420</name>
</gene>
<evidence type="ECO:0000256" key="1">
    <source>
        <dbReference type="SAM" id="MobiDB-lite"/>
    </source>
</evidence>
<evidence type="ECO:0000313" key="3">
    <source>
        <dbReference type="Proteomes" id="UP000027866"/>
    </source>
</evidence>
<dbReference type="PATRIC" id="fig|39960.10.peg.979"/>
<feature type="region of interest" description="Disordered" evidence="1">
    <location>
        <begin position="97"/>
        <end position="116"/>
    </location>
</feature>
<name>A0A074MH19_9SPHN</name>